<comment type="subcellular location">
    <subcellularLocation>
        <location evidence="1">Cell outer membrane</location>
    </subcellularLocation>
</comment>
<dbReference type="Proteomes" id="UP000248198">
    <property type="component" value="Unassembled WGS sequence"/>
</dbReference>
<dbReference type="PANTHER" id="PTHR40980">
    <property type="entry name" value="PLUG DOMAIN-CONTAINING PROTEIN"/>
    <property type="match status" value="1"/>
</dbReference>
<evidence type="ECO:0000256" key="4">
    <source>
        <dbReference type="SAM" id="MobiDB-lite"/>
    </source>
</evidence>
<gene>
    <name evidence="6" type="ORF">B0O44_1074</name>
</gene>
<dbReference type="Gene3D" id="2.40.170.20">
    <property type="entry name" value="TonB-dependent receptor, beta-barrel domain"/>
    <property type="match status" value="1"/>
</dbReference>
<evidence type="ECO:0000259" key="5">
    <source>
        <dbReference type="Pfam" id="PF14905"/>
    </source>
</evidence>
<name>A0A318UC70_9SPHI</name>
<dbReference type="InterPro" id="IPR041700">
    <property type="entry name" value="OMP_b-brl_3"/>
</dbReference>
<keyword evidence="3" id="KW-0998">Cell outer membrane</keyword>
<reference evidence="6 7" key="1">
    <citation type="submission" date="2018-06" db="EMBL/GenBank/DDBJ databases">
        <title>Genomic Encyclopedia of Archaeal and Bacterial Type Strains, Phase II (KMG-II): from individual species to whole genera.</title>
        <authorList>
            <person name="Goeker M."/>
        </authorList>
    </citation>
    <scope>NUCLEOTIDE SEQUENCE [LARGE SCALE GENOMIC DNA]</scope>
    <source>
        <strain evidence="6 7">DSM 27372</strain>
    </source>
</reference>
<keyword evidence="6" id="KW-0675">Receptor</keyword>
<dbReference type="Pfam" id="PF14905">
    <property type="entry name" value="OMP_b-brl_3"/>
    <property type="match status" value="1"/>
</dbReference>
<evidence type="ECO:0000256" key="3">
    <source>
        <dbReference type="ARBA" id="ARBA00023237"/>
    </source>
</evidence>
<dbReference type="InterPro" id="IPR037066">
    <property type="entry name" value="Plug_dom_sf"/>
</dbReference>
<protein>
    <submittedName>
        <fullName evidence="6">Outer membrane receptor protein involved in Fe transport</fullName>
    </submittedName>
</protein>
<evidence type="ECO:0000256" key="1">
    <source>
        <dbReference type="ARBA" id="ARBA00004442"/>
    </source>
</evidence>
<feature type="region of interest" description="Disordered" evidence="4">
    <location>
        <begin position="791"/>
        <end position="814"/>
    </location>
</feature>
<proteinExistence type="predicted"/>
<evidence type="ECO:0000313" key="6">
    <source>
        <dbReference type="EMBL" id="PYF71389.1"/>
    </source>
</evidence>
<accession>A0A318UC70</accession>
<dbReference type="AlphaFoldDB" id="A0A318UC70"/>
<organism evidence="6 7">
    <name type="scientific">Pedobacter nutrimenti</name>
    <dbReference type="NCBI Taxonomy" id="1241337"/>
    <lineage>
        <taxon>Bacteria</taxon>
        <taxon>Pseudomonadati</taxon>
        <taxon>Bacteroidota</taxon>
        <taxon>Sphingobacteriia</taxon>
        <taxon>Sphingobacteriales</taxon>
        <taxon>Sphingobacteriaceae</taxon>
        <taxon>Pedobacter</taxon>
    </lineage>
</organism>
<dbReference type="SUPFAM" id="SSF56935">
    <property type="entry name" value="Porins"/>
    <property type="match status" value="1"/>
</dbReference>
<dbReference type="PANTHER" id="PTHR40980:SF4">
    <property type="entry name" value="TONB-DEPENDENT RECEPTOR-LIKE BETA-BARREL DOMAIN-CONTAINING PROTEIN"/>
    <property type="match status" value="1"/>
</dbReference>
<dbReference type="GO" id="GO:0009279">
    <property type="term" value="C:cell outer membrane"/>
    <property type="evidence" value="ECO:0007669"/>
    <property type="project" value="UniProtKB-SubCell"/>
</dbReference>
<comment type="caution">
    <text evidence="6">The sequence shown here is derived from an EMBL/GenBank/DDBJ whole genome shotgun (WGS) entry which is preliminary data.</text>
</comment>
<evidence type="ECO:0000256" key="2">
    <source>
        <dbReference type="ARBA" id="ARBA00023136"/>
    </source>
</evidence>
<feature type="domain" description="Outer membrane protein beta-barrel" evidence="5">
    <location>
        <begin position="386"/>
        <end position="790"/>
    </location>
</feature>
<feature type="compositionally biased region" description="Basic and acidic residues" evidence="4">
    <location>
        <begin position="804"/>
        <end position="814"/>
    </location>
</feature>
<keyword evidence="7" id="KW-1185">Reference proteome</keyword>
<evidence type="ECO:0000313" key="7">
    <source>
        <dbReference type="Proteomes" id="UP000248198"/>
    </source>
</evidence>
<dbReference type="EMBL" id="QKLU01000007">
    <property type="protein sequence ID" value="PYF71389.1"/>
    <property type="molecule type" value="Genomic_DNA"/>
</dbReference>
<dbReference type="InterPro" id="IPR036942">
    <property type="entry name" value="Beta-barrel_TonB_sf"/>
</dbReference>
<dbReference type="Gene3D" id="2.170.130.10">
    <property type="entry name" value="TonB-dependent receptor, plug domain"/>
    <property type="match status" value="1"/>
</dbReference>
<sequence>MNKIKIYLFIIFIYVNTYINKALAQEKSVYFSIKGKFISDQRLKADDVTLYLLNVVDKKLIKVEYINDSGIFSFDRIPTGRYTLTSQSMSFTKYESGLITLDKNTDLGNINLAPLHHTLKEVSISAIKPFIQQQYDKTVLNVAGSISSTGSTALEVLEKAPGITIDQNDNISMRGRKGVLVMIDGKLVPMSGQDLANMLRSMSASQIEKIDMITNPSSKYDASGNSGIIDIRLKKGKNEGLNGNVIMSYGQGAYSKFNPSLNLNAKHKKLNVFLSYNYNRRNDFTKLISFRNFYDSNDQVTGGNNYNNYFTYKFDNHNARLGADYNITPNIIIGFAANGLFTNGDILSDSKASSVTAQQQPTGFFNTMGDIQRSQKNSSINLNYRHILDTLGKELNADLDYARYDNGELQNYNTQYFDTNQNQSKTPYVLFGDLNGKLDIKSFKIDYVHPIKPLGVKLEAGIKSSWVKSDNDVMFFDRSTGKNILDPGKSNHFIYKENINAAYLNASKRWAKLSMQIGLRLENTITNGFQTINQNQFDRNYTQLFPSGYIGYALNKQHDLGISASRRIDRPTYRQLNPFKVFLDPLTSAAGNPFLNPEITNSFELTHTFKQKFITKIGYSQTRDNILTILSPDTEPNSVIQTGRNLAKYNYYNLSFTFPLNLGTWLNSSNTALAYYGNYSGNLLNTKLDQGQVCFNFNSSNSILINNNTSMELIGSYQTKSNYGFMAVDGVWFVNIGVQKQLWNKKVFLKFNLSDAFYTNKTSASTKLTGYSEHFTVRRDTRTGTLSLSYKFGGNGSSTKRKTGGADEEKRRAG</sequence>
<dbReference type="OrthoDB" id="905812at2"/>
<keyword evidence="2" id="KW-0472">Membrane</keyword>